<dbReference type="HAMAP" id="MF_02126">
    <property type="entry name" value="RF_methyltr_PrmC"/>
    <property type="match status" value="1"/>
</dbReference>
<evidence type="ECO:0000256" key="2">
    <source>
        <dbReference type="ARBA" id="ARBA00022679"/>
    </source>
</evidence>
<dbReference type="NCBIfam" id="TIGR00536">
    <property type="entry name" value="hemK_fam"/>
    <property type="match status" value="1"/>
</dbReference>
<dbReference type="Gene3D" id="3.40.50.150">
    <property type="entry name" value="Vaccinia Virus protein VP39"/>
    <property type="match status" value="1"/>
</dbReference>
<dbReference type="InterPro" id="IPR052663">
    <property type="entry name" value="RF_glutamine_MTase_cyano"/>
</dbReference>
<feature type="binding site" evidence="4">
    <location>
        <position position="185"/>
    </location>
    <ligand>
        <name>S-adenosyl-L-methionine</name>
        <dbReference type="ChEBI" id="CHEBI:59789"/>
    </ligand>
</feature>
<dbReference type="InterPro" id="IPR002052">
    <property type="entry name" value="DNA_methylase_N6_adenine_CS"/>
</dbReference>
<feature type="binding site" evidence="4">
    <location>
        <position position="156"/>
    </location>
    <ligand>
        <name>S-adenosyl-L-methionine</name>
        <dbReference type="ChEBI" id="CHEBI:59789"/>
    </ligand>
</feature>
<gene>
    <name evidence="4 6" type="primary">prmC</name>
    <name evidence="6" type="ORF">KA717_30440</name>
</gene>
<organism evidence="6">
    <name type="scientific">Woronichinia naegeliana WA131</name>
    <dbReference type="NCBI Taxonomy" id="2824559"/>
    <lineage>
        <taxon>Bacteria</taxon>
        <taxon>Bacillati</taxon>
        <taxon>Cyanobacteriota</taxon>
        <taxon>Cyanophyceae</taxon>
        <taxon>Synechococcales</taxon>
        <taxon>Coelosphaeriaceae</taxon>
        <taxon>Woronichinia</taxon>
    </lineage>
</organism>
<keyword evidence="3 4" id="KW-0949">S-adenosyl-L-methionine</keyword>
<dbReference type="Pfam" id="PF05175">
    <property type="entry name" value="MTS"/>
    <property type="match status" value="1"/>
</dbReference>
<dbReference type="InterPro" id="IPR029063">
    <property type="entry name" value="SAM-dependent_MTases_sf"/>
</dbReference>
<dbReference type="InterPro" id="IPR004556">
    <property type="entry name" value="HemK-like"/>
</dbReference>
<name>A0A977PVB6_9CYAN</name>
<accession>A0A977PVB6</accession>
<dbReference type="SUPFAM" id="SSF53335">
    <property type="entry name" value="S-adenosyl-L-methionine-dependent methyltransferases"/>
    <property type="match status" value="1"/>
</dbReference>
<dbReference type="PANTHER" id="PTHR47441">
    <property type="match status" value="1"/>
</dbReference>
<dbReference type="GO" id="GO:0032259">
    <property type="term" value="P:methylation"/>
    <property type="evidence" value="ECO:0007669"/>
    <property type="project" value="UniProtKB-KW"/>
</dbReference>
<evidence type="ECO:0000259" key="5">
    <source>
        <dbReference type="Pfam" id="PF05175"/>
    </source>
</evidence>
<dbReference type="EC" id="2.1.1.297" evidence="4"/>
<dbReference type="NCBIfam" id="TIGR03534">
    <property type="entry name" value="RF_mod_PrmC"/>
    <property type="match status" value="1"/>
</dbReference>
<dbReference type="InterPro" id="IPR019874">
    <property type="entry name" value="RF_methyltr_PrmC"/>
</dbReference>
<evidence type="ECO:0000256" key="3">
    <source>
        <dbReference type="ARBA" id="ARBA00022691"/>
    </source>
</evidence>
<keyword evidence="1 4" id="KW-0489">Methyltransferase</keyword>
<dbReference type="Proteomes" id="UP001065613">
    <property type="component" value="Chromosome"/>
</dbReference>
<feature type="domain" description="Methyltransferase small" evidence="5">
    <location>
        <begin position="120"/>
        <end position="205"/>
    </location>
</feature>
<sequence length="297" mass="32614">MTVWVEGQALADWRKKAQAEAIAAQIAPEEVDWLLQHCTDLDKLSLRLGTFASQDRIACTYSLTALSQIWQKRCLERCPIQYLVGAAPWRHFLLQVSPSVLIPRPETELLIDLVLAQVRHYPALATGNWVDLGTGSGAIALGLAAVLPQTSIHAVDQSADALAIAVSNAQKYDLADRIQFYQGSWWQPLTTLRGKIAGMVSNPPYIPSSDLPGLQPEVAHHEPRLALDGGEDGLTAIRYLINTAPAYLQSQGLWLIEMMAGQAPQVETLLKAQGSYDAIQIFKDLAGIERFALALRR</sequence>
<reference evidence="6" key="1">
    <citation type="submission" date="2021-04" db="EMBL/GenBank/DDBJ databases">
        <title>Genome sequence of Woronichinia naegeliana from Washington state freshwater lake bloom.</title>
        <authorList>
            <person name="Dreher T.W."/>
        </authorList>
    </citation>
    <scope>NUCLEOTIDE SEQUENCE</scope>
    <source>
        <strain evidence="6">WA131</strain>
    </source>
</reference>
<feature type="binding site" evidence="4">
    <location>
        <begin position="133"/>
        <end position="137"/>
    </location>
    <ligand>
        <name>S-adenosyl-L-methionine</name>
        <dbReference type="ChEBI" id="CHEBI:59789"/>
    </ligand>
</feature>
<protein>
    <recommendedName>
        <fullName evidence="4">Release factor glutamine methyltransferase</fullName>
        <shortName evidence="4">RF MTase</shortName>
        <ecNumber evidence="4">2.1.1.297</ecNumber>
    </recommendedName>
    <alternativeName>
        <fullName evidence="4">N5-glutamine methyltransferase PrmC</fullName>
    </alternativeName>
    <alternativeName>
        <fullName evidence="4">Protein-(glutamine-N5) MTase PrmC</fullName>
    </alternativeName>
    <alternativeName>
        <fullName evidence="4">Protein-glutamine N-methyltransferase PrmC</fullName>
    </alternativeName>
</protein>
<dbReference type="EMBL" id="CP073041">
    <property type="protein sequence ID" value="UXE59968.1"/>
    <property type="molecule type" value="Genomic_DNA"/>
</dbReference>
<evidence type="ECO:0000256" key="1">
    <source>
        <dbReference type="ARBA" id="ARBA00022603"/>
    </source>
</evidence>
<feature type="binding site" evidence="4">
    <location>
        <begin position="202"/>
        <end position="205"/>
    </location>
    <ligand>
        <name>substrate</name>
    </ligand>
</feature>
<evidence type="ECO:0000256" key="4">
    <source>
        <dbReference type="HAMAP-Rule" id="MF_02126"/>
    </source>
</evidence>
<evidence type="ECO:0000313" key="6">
    <source>
        <dbReference type="EMBL" id="UXE59968.1"/>
    </source>
</evidence>
<proteinExistence type="inferred from homology"/>
<dbReference type="PROSITE" id="PS00092">
    <property type="entry name" value="N6_MTASE"/>
    <property type="match status" value="1"/>
</dbReference>
<dbReference type="GO" id="GO:0003676">
    <property type="term" value="F:nucleic acid binding"/>
    <property type="evidence" value="ECO:0007669"/>
    <property type="project" value="InterPro"/>
</dbReference>
<dbReference type="GO" id="GO:0102559">
    <property type="term" value="F:peptide chain release factor N(5)-glutamine methyltransferase activity"/>
    <property type="evidence" value="ECO:0007669"/>
    <property type="project" value="UniProtKB-EC"/>
</dbReference>
<dbReference type="CDD" id="cd02440">
    <property type="entry name" value="AdoMet_MTases"/>
    <property type="match status" value="1"/>
</dbReference>
<comment type="function">
    <text evidence="4">Methylates the class 1 translation termination release factors RF1/PrfA and RF2/PrfB on the glutamine residue of the universally conserved GGQ motif.</text>
</comment>
<dbReference type="InterPro" id="IPR007848">
    <property type="entry name" value="Small_mtfrase_dom"/>
</dbReference>
<keyword evidence="2 4" id="KW-0808">Transferase</keyword>
<dbReference type="KEGG" id="wna:KA717_30440"/>
<comment type="catalytic activity">
    <reaction evidence="4">
        <text>L-glutaminyl-[peptide chain release factor] + S-adenosyl-L-methionine = N(5)-methyl-L-glutaminyl-[peptide chain release factor] + S-adenosyl-L-homocysteine + H(+)</text>
        <dbReference type="Rhea" id="RHEA:42896"/>
        <dbReference type="Rhea" id="RHEA-COMP:10271"/>
        <dbReference type="Rhea" id="RHEA-COMP:10272"/>
        <dbReference type="ChEBI" id="CHEBI:15378"/>
        <dbReference type="ChEBI" id="CHEBI:30011"/>
        <dbReference type="ChEBI" id="CHEBI:57856"/>
        <dbReference type="ChEBI" id="CHEBI:59789"/>
        <dbReference type="ChEBI" id="CHEBI:61891"/>
        <dbReference type="EC" id="2.1.1.297"/>
    </reaction>
</comment>
<feature type="binding site" evidence="4">
    <location>
        <position position="202"/>
    </location>
    <ligand>
        <name>S-adenosyl-L-methionine</name>
        <dbReference type="ChEBI" id="CHEBI:59789"/>
    </ligand>
</feature>
<dbReference type="AlphaFoldDB" id="A0A977PVB6"/>
<comment type="similarity">
    <text evidence="4">Belongs to the protein N5-glutamine methyltransferase family. PrmC subfamily.</text>
</comment>
<dbReference type="PANTHER" id="PTHR47441:SF3">
    <property type="entry name" value="RELEASE FACTOR GLUTAMINE METHYLTRANSFERASE"/>
    <property type="match status" value="1"/>
</dbReference>